<organism evidence="4">
    <name type="scientific">Phallusia mammillata</name>
    <dbReference type="NCBI Taxonomy" id="59560"/>
    <lineage>
        <taxon>Eukaryota</taxon>
        <taxon>Metazoa</taxon>
        <taxon>Chordata</taxon>
        <taxon>Tunicata</taxon>
        <taxon>Ascidiacea</taxon>
        <taxon>Phlebobranchia</taxon>
        <taxon>Ascidiidae</taxon>
        <taxon>Phallusia</taxon>
    </lineage>
</organism>
<dbReference type="FunFam" id="2.40.50.140:FF:000395">
    <property type="entry name" value="Replication protein A3"/>
    <property type="match status" value="1"/>
</dbReference>
<evidence type="ECO:0000256" key="3">
    <source>
        <dbReference type="ARBA" id="ARBA00023242"/>
    </source>
</evidence>
<evidence type="ECO:0000313" key="4">
    <source>
        <dbReference type="EMBL" id="CAB3265682.1"/>
    </source>
</evidence>
<dbReference type="GO" id="GO:0035861">
    <property type="term" value="C:site of double-strand break"/>
    <property type="evidence" value="ECO:0007669"/>
    <property type="project" value="TreeGrafter"/>
</dbReference>
<comment type="subcellular location">
    <subcellularLocation>
        <location evidence="1">Nucleus</location>
    </subcellularLocation>
</comment>
<dbReference type="GO" id="GO:0006260">
    <property type="term" value="P:DNA replication"/>
    <property type="evidence" value="ECO:0007669"/>
    <property type="project" value="InterPro"/>
</dbReference>
<dbReference type="PANTHER" id="PTHR15114:SF1">
    <property type="entry name" value="REPLICATION PROTEIN A 14 KDA SUBUNIT"/>
    <property type="match status" value="1"/>
</dbReference>
<keyword evidence="3" id="KW-0539">Nucleus</keyword>
<name>A0A6F9DQF7_9ASCI</name>
<gene>
    <name evidence="4" type="primary">Rpa3</name>
</gene>
<dbReference type="GO" id="GO:0006284">
    <property type="term" value="P:base-excision repair"/>
    <property type="evidence" value="ECO:0007669"/>
    <property type="project" value="TreeGrafter"/>
</dbReference>
<dbReference type="GO" id="GO:0006289">
    <property type="term" value="P:nucleotide-excision repair"/>
    <property type="evidence" value="ECO:0007669"/>
    <property type="project" value="TreeGrafter"/>
</dbReference>
<comment type="similarity">
    <text evidence="2">Belongs to the replication factor A protein 3 family.</text>
</comment>
<dbReference type="GO" id="GO:0006298">
    <property type="term" value="P:mismatch repair"/>
    <property type="evidence" value="ECO:0007669"/>
    <property type="project" value="TreeGrafter"/>
</dbReference>
<sequence>MTELYDNPRPRITASMLPRFVGKNVTMLGTVDPGNISSDGSSFKLQTDEKTAVRVTLNAPLNEMLDDLVEVTGTVDNQCNLSGIVYHKVSSNVPFDFEEYNNTIDLMHRFPNLCTYK</sequence>
<evidence type="ECO:0000256" key="1">
    <source>
        <dbReference type="ARBA" id="ARBA00004123"/>
    </source>
</evidence>
<dbReference type="GO" id="GO:0003684">
    <property type="term" value="F:damaged DNA binding"/>
    <property type="evidence" value="ECO:0007669"/>
    <property type="project" value="TreeGrafter"/>
</dbReference>
<reference evidence="4" key="1">
    <citation type="submission" date="2020-04" db="EMBL/GenBank/DDBJ databases">
        <authorList>
            <person name="Neveu A P."/>
        </authorList>
    </citation>
    <scope>NUCLEOTIDE SEQUENCE</scope>
    <source>
        <tissue evidence="4">Whole embryo</tissue>
    </source>
</reference>
<evidence type="ECO:0000256" key="2">
    <source>
        <dbReference type="ARBA" id="ARBA00009761"/>
    </source>
</evidence>
<dbReference type="GO" id="GO:0005662">
    <property type="term" value="C:DNA replication factor A complex"/>
    <property type="evidence" value="ECO:0007669"/>
    <property type="project" value="TreeGrafter"/>
</dbReference>
<dbReference type="SUPFAM" id="SSF50249">
    <property type="entry name" value="Nucleic acid-binding proteins"/>
    <property type="match status" value="1"/>
</dbReference>
<dbReference type="GO" id="GO:0003697">
    <property type="term" value="F:single-stranded DNA binding"/>
    <property type="evidence" value="ECO:0007669"/>
    <property type="project" value="TreeGrafter"/>
</dbReference>
<dbReference type="AlphaFoldDB" id="A0A6F9DQF7"/>
<proteinExistence type="evidence at transcript level"/>
<protein>
    <submittedName>
        <fullName evidence="4">Replication protein A 14 kDa subunit-like</fullName>
    </submittedName>
</protein>
<dbReference type="Pfam" id="PF08661">
    <property type="entry name" value="Rep_fac-A_3"/>
    <property type="match status" value="1"/>
</dbReference>
<dbReference type="EMBL" id="LR789820">
    <property type="protein sequence ID" value="CAB3265682.1"/>
    <property type="molecule type" value="mRNA"/>
</dbReference>
<accession>A0A6F9DQF7</accession>
<dbReference type="GO" id="GO:0000724">
    <property type="term" value="P:double-strand break repair via homologous recombination"/>
    <property type="evidence" value="ECO:0007669"/>
    <property type="project" value="TreeGrafter"/>
</dbReference>
<dbReference type="InterPro" id="IPR012340">
    <property type="entry name" value="NA-bd_OB-fold"/>
</dbReference>
<dbReference type="PANTHER" id="PTHR15114">
    <property type="entry name" value="REPLICATION PROTEIN A3"/>
    <property type="match status" value="1"/>
</dbReference>
<dbReference type="InterPro" id="IPR013970">
    <property type="entry name" value="Rfa2"/>
</dbReference>
<dbReference type="Gene3D" id="2.40.50.140">
    <property type="entry name" value="Nucleic acid-binding proteins"/>
    <property type="match status" value="1"/>
</dbReference>